<accession>A0A0P6XMY2</accession>
<dbReference type="PANTHER" id="PTHR22604">
    <property type="entry name" value="OXIDOREDUCTASES"/>
    <property type="match status" value="1"/>
</dbReference>
<dbReference type="Gene3D" id="3.40.50.720">
    <property type="entry name" value="NAD(P)-binding Rossmann-like Domain"/>
    <property type="match status" value="1"/>
</dbReference>
<evidence type="ECO:0000313" key="5">
    <source>
        <dbReference type="EMBL" id="KPL73318.1"/>
    </source>
</evidence>
<dbReference type="STRING" id="229920.ADM99_03630"/>
<dbReference type="InterPro" id="IPR050984">
    <property type="entry name" value="Gfo/Idh/MocA_domain"/>
</dbReference>
<reference evidence="5 6" key="1">
    <citation type="submission" date="2015-07" db="EMBL/GenBank/DDBJ databases">
        <title>Genome sequence of Leptolinea tardivitalis DSM 16556.</title>
        <authorList>
            <person name="Hemp J."/>
            <person name="Ward L.M."/>
            <person name="Pace L.A."/>
            <person name="Fischer W.W."/>
        </authorList>
    </citation>
    <scope>NUCLEOTIDE SEQUENCE [LARGE SCALE GENOMIC DNA]</scope>
    <source>
        <strain evidence="5 6">YMTK-2</strain>
    </source>
</reference>
<evidence type="ECO:0000259" key="4">
    <source>
        <dbReference type="Pfam" id="PF22725"/>
    </source>
</evidence>
<dbReference type="Proteomes" id="UP000050430">
    <property type="component" value="Unassembled WGS sequence"/>
</dbReference>
<dbReference type="GO" id="GO:0000166">
    <property type="term" value="F:nucleotide binding"/>
    <property type="evidence" value="ECO:0007669"/>
    <property type="project" value="InterPro"/>
</dbReference>
<dbReference type="InterPro" id="IPR036291">
    <property type="entry name" value="NAD(P)-bd_dom_sf"/>
</dbReference>
<evidence type="ECO:0000313" key="6">
    <source>
        <dbReference type="Proteomes" id="UP000050430"/>
    </source>
</evidence>
<dbReference type="OrthoDB" id="9783105at2"/>
<organism evidence="5 6">
    <name type="scientific">Leptolinea tardivitalis</name>
    <dbReference type="NCBI Taxonomy" id="229920"/>
    <lineage>
        <taxon>Bacteria</taxon>
        <taxon>Bacillati</taxon>
        <taxon>Chloroflexota</taxon>
        <taxon>Anaerolineae</taxon>
        <taxon>Anaerolineales</taxon>
        <taxon>Anaerolineaceae</taxon>
        <taxon>Leptolinea</taxon>
    </lineage>
</organism>
<dbReference type="Pfam" id="PF22725">
    <property type="entry name" value="GFO_IDH_MocA_C3"/>
    <property type="match status" value="1"/>
</dbReference>
<dbReference type="Pfam" id="PF01408">
    <property type="entry name" value="GFO_IDH_MocA"/>
    <property type="match status" value="1"/>
</dbReference>
<dbReference type="PANTHER" id="PTHR22604:SF105">
    <property type="entry name" value="TRANS-1,2-DIHYDROBENZENE-1,2-DIOL DEHYDROGENASE"/>
    <property type="match status" value="1"/>
</dbReference>
<dbReference type="Gene3D" id="3.30.360.10">
    <property type="entry name" value="Dihydrodipicolinate Reductase, domain 2"/>
    <property type="match status" value="1"/>
</dbReference>
<evidence type="ECO:0000256" key="1">
    <source>
        <dbReference type="ARBA" id="ARBA00010928"/>
    </source>
</evidence>
<dbReference type="InterPro" id="IPR055170">
    <property type="entry name" value="GFO_IDH_MocA-like_dom"/>
</dbReference>
<dbReference type="AlphaFoldDB" id="A0A0P6XMY2"/>
<protein>
    <submittedName>
        <fullName evidence="5">Oxidoreductase</fullName>
    </submittedName>
</protein>
<evidence type="ECO:0000259" key="3">
    <source>
        <dbReference type="Pfam" id="PF01408"/>
    </source>
</evidence>
<dbReference type="RefSeq" id="WP_062421731.1">
    <property type="nucleotide sequence ID" value="NZ_BBYA01000009.1"/>
</dbReference>
<gene>
    <name evidence="5" type="ORF">ADM99_03630</name>
</gene>
<dbReference type="SUPFAM" id="SSF51735">
    <property type="entry name" value="NAD(P)-binding Rossmann-fold domains"/>
    <property type="match status" value="1"/>
</dbReference>
<dbReference type="EMBL" id="LGCK01000006">
    <property type="protein sequence ID" value="KPL73318.1"/>
    <property type="molecule type" value="Genomic_DNA"/>
</dbReference>
<sequence length="321" mass="35816">MKIRYGIIGLGEIANKFADAVNREKNIELVSVAAREQIRADAFARKYGAKKAYGHYADIIADADVDIIYIAVTHNFHYEIVKECLNNHKAVLCEKPLVLTRKEAEELTGLAQRNNTLLMEAMWTRCLPAYRKAQEWVREGEIGNVTLISANFHFLGKYDPESRWYNPKLAGGSLFDLGVYPIEFSTGIFAADPIQVTGVASLAPTHVDESAAAAMLFPGGRLASFSCGFNAHAYDDAIIYGTSGKITVENCCGPMETRLFDIKDKQTARFEERVPNGFIYEARHCAELFEKGKIESDLIPWKDTITCAGVFDTLRKQWGLV</sequence>
<evidence type="ECO:0000256" key="2">
    <source>
        <dbReference type="ARBA" id="ARBA00023002"/>
    </source>
</evidence>
<dbReference type="InterPro" id="IPR000683">
    <property type="entry name" value="Gfo/Idh/MocA-like_OxRdtase_N"/>
</dbReference>
<comment type="similarity">
    <text evidence="1">Belongs to the Gfo/Idh/MocA family.</text>
</comment>
<comment type="caution">
    <text evidence="5">The sequence shown here is derived from an EMBL/GenBank/DDBJ whole genome shotgun (WGS) entry which is preliminary data.</text>
</comment>
<proteinExistence type="inferred from homology"/>
<feature type="domain" description="Gfo/Idh/MocA-like oxidoreductase N-terminal" evidence="3">
    <location>
        <begin position="3"/>
        <end position="119"/>
    </location>
</feature>
<dbReference type="SUPFAM" id="SSF55347">
    <property type="entry name" value="Glyceraldehyde-3-phosphate dehydrogenase-like, C-terminal domain"/>
    <property type="match status" value="1"/>
</dbReference>
<name>A0A0P6XMY2_9CHLR</name>
<dbReference type="GO" id="GO:0016491">
    <property type="term" value="F:oxidoreductase activity"/>
    <property type="evidence" value="ECO:0007669"/>
    <property type="project" value="UniProtKB-KW"/>
</dbReference>
<keyword evidence="2" id="KW-0560">Oxidoreductase</keyword>
<feature type="domain" description="GFO/IDH/MocA-like oxidoreductase" evidence="4">
    <location>
        <begin position="130"/>
        <end position="246"/>
    </location>
</feature>
<keyword evidence="6" id="KW-1185">Reference proteome</keyword>